<name>A0AAV4DKY1_9GAST</name>
<accession>A0AAV4DKY1</accession>
<reference evidence="2 3" key="1">
    <citation type="journal article" date="2021" name="Elife">
        <title>Chloroplast acquisition without the gene transfer in kleptoplastic sea slugs, Plakobranchus ocellatus.</title>
        <authorList>
            <person name="Maeda T."/>
            <person name="Takahashi S."/>
            <person name="Yoshida T."/>
            <person name="Shimamura S."/>
            <person name="Takaki Y."/>
            <person name="Nagai Y."/>
            <person name="Toyoda A."/>
            <person name="Suzuki Y."/>
            <person name="Arimoto A."/>
            <person name="Ishii H."/>
            <person name="Satoh N."/>
            <person name="Nishiyama T."/>
            <person name="Hasebe M."/>
            <person name="Maruyama T."/>
            <person name="Minagawa J."/>
            <person name="Obokata J."/>
            <person name="Shigenobu S."/>
        </authorList>
    </citation>
    <scope>NUCLEOTIDE SEQUENCE [LARGE SCALE GENOMIC DNA]</scope>
</reference>
<organism evidence="2 3">
    <name type="scientific">Plakobranchus ocellatus</name>
    <dbReference type="NCBI Taxonomy" id="259542"/>
    <lineage>
        <taxon>Eukaryota</taxon>
        <taxon>Metazoa</taxon>
        <taxon>Spiralia</taxon>
        <taxon>Lophotrochozoa</taxon>
        <taxon>Mollusca</taxon>
        <taxon>Gastropoda</taxon>
        <taxon>Heterobranchia</taxon>
        <taxon>Euthyneura</taxon>
        <taxon>Panpulmonata</taxon>
        <taxon>Sacoglossa</taxon>
        <taxon>Placobranchoidea</taxon>
        <taxon>Plakobranchidae</taxon>
        <taxon>Plakobranchus</taxon>
    </lineage>
</organism>
<feature type="region of interest" description="Disordered" evidence="1">
    <location>
        <begin position="48"/>
        <end position="71"/>
    </location>
</feature>
<gene>
    <name evidence="2" type="ORF">PoB_007144800</name>
</gene>
<dbReference type="Proteomes" id="UP000735302">
    <property type="component" value="Unassembled WGS sequence"/>
</dbReference>
<feature type="region of interest" description="Disordered" evidence="1">
    <location>
        <begin position="171"/>
        <end position="190"/>
    </location>
</feature>
<comment type="caution">
    <text evidence="2">The sequence shown here is derived from an EMBL/GenBank/DDBJ whole genome shotgun (WGS) entry which is preliminary data.</text>
</comment>
<sequence length="190" mass="21371">MSFLIQQHRVFKEMDNYRVLVDYFLKLMHNKVISSFQALRQTRAPVTRLDPVTEGSPQISGKGSLSAAPPKPDRAVKAEFYRFKNFRHQSTQCLLLRGNFERCNAKPQRPSYPFGARWTQRSIEKLTWPGLGFEPRTSDLVAHCATSAAYIEIKPSLGFCNGLTAIAERADAAGNRPPPDSTSLHQHDPG</sequence>
<protein>
    <submittedName>
        <fullName evidence="2">Uncharacterized protein</fullName>
    </submittedName>
</protein>
<evidence type="ECO:0000313" key="3">
    <source>
        <dbReference type="Proteomes" id="UP000735302"/>
    </source>
</evidence>
<dbReference type="EMBL" id="BLXT01007988">
    <property type="protein sequence ID" value="GFO44943.1"/>
    <property type="molecule type" value="Genomic_DNA"/>
</dbReference>
<evidence type="ECO:0000256" key="1">
    <source>
        <dbReference type="SAM" id="MobiDB-lite"/>
    </source>
</evidence>
<keyword evidence="3" id="KW-1185">Reference proteome</keyword>
<proteinExistence type="predicted"/>
<dbReference type="AlphaFoldDB" id="A0AAV4DKY1"/>
<evidence type="ECO:0000313" key="2">
    <source>
        <dbReference type="EMBL" id="GFO44943.1"/>
    </source>
</evidence>